<proteinExistence type="predicted"/>
<comment type="caution">
    <text evidence="1">The sequence shown here is derived from an EMBL/GenBank/DDBJ whole genome shotgun (WGS) entry which is preliminary data.</text>
</comment>
<organism evidence="1 2">
    <name type="scientific">Candidatus Lloydbacteria bacterium RIFCSPHIGHO2_01_FULL_49_22</name>
    <dbReference type="NCBI Taxonomy" id="1798658"/>
    <lineage>
        <taxon>Bacteria</taxon>
        <taxon>Candidatus Lloydiibacteriota</taxon>
    </lineage>
</organism>
<dbReference type="AlphaFoldDB" id="A0A1G2CWT1"/>
<sequence>MTDFKKNLLLSCVSLLFSLAAGEVIIRIYENSAKDVSQGISDPILLYRMSGGEFDANGFRNREVPAEADIVALGDSFTQGINATMGEAWPRVVGTLSSTTVYNMGISGYGAVQYAALSKQAFDLHPKIVIVGFYLGNDLYDAYNVTYHLPTWKALRDPGFIDPNVKDEMMFDPALRMESLAGAKQGTMKYNIFATRLWIRNHIRLYALLGDATRALREKSGIARTADDQMNDLNSGSKEDPNIAIGYDGDPAIKTILSPVYRYDAVDLSATTTKEGWRITRDLFTVMNNASTASGTTLVIVAIPTKEAMYLKHMHNVNESIPQKFIAYEAAESKLLSSFMDFCAEQKIRCMSPLPDLAKALDEHQTIVRPVMDGHPLPSGYRVIAESVYKYLRTQNLLPVTNISSK</sequence>
<dbReference type="EMBL" id="MHLI01000006">
    <property type="protein sequence ID" value="OGZ05823.1"/>
    <property type="molecule type" value="Genomic_DNA"/>
</dbReference>
<dbReference type="CDD" id="cd00229">
    <property type="entry name" value="SGNH_hydrolase"/>
    <property type="match status" value="1"/>
</dbReference>
<protein>
    <recommendedName>
        <fullName evidence="3">SGNH hydrolase-type esterase domain-containing protein</fullName>
    </recommendedName>
</protein>
<dbReference type="Proteomes" id="UP000177122">
    <property type="component" value="Unassembled WGS sequence"/>
</dbReference>
<evidence type="ECO:0000313" key="2">
    <source>
        <dbReference type="Proteomes" id="UP000177122"/>
    </source>
</evidence>
<evidence type="ECO:0008006" key="3">
    <source>
        <dbReference type="Google" id="ProtNLM"/>
    </source>
</evidence>
<name>A0A1G2CWT1_9BACT</name>
<dbReference type="InterPro" id="IPR036514">
    <property type="entry name" value="SGNH_hydro_sf"/>
</dbReference>
<reference evidence="1 2" key="1">
    <citation type="journal article" date="2016" name="Nat. Commun.">
        <title>Thousands of microbial genomes shed light on interconnected biogeochemical processes in an aquifer system.</title>
        <authorList>
            <person name="Anantharaman K."/>
            <person name="Brown C.T."/>
            <person name="Hug L.A."/>
            <person name="Sharon I."/>
            <person name="Castelle C.J."/>
            <person name="Probst A.J."/>
            <person name="Thomas B.C."/>
            <person name="Singh A."/>
            <person name="Wilkins M.J."/>
            <person name="Karaoz U."/>
            <person name="Brodie E.L."/>
            <person name="Williams K.H."/>
            <person name="Hubbard S.S."/>
            <person name="Banfield J.F."/>
        </authorList>
    </citation>
    <scope>NUCLEOTIDE SEQUENCE [LARGE SCALE GENOMIC DNA]</scope>
</reference>
<evidence type="ECO:0000313" key="1">
    <source>
        <dbReference type="EMBL" id="OGZ05823.1"/>
    </source>
</evidence>
<dbReference type="SUPFAM" id="SSF52266">
    <property type="entry name" value="SGNH hydrolase"/>
    <property type="match status" value="1"/>
</dbReference>
<gene>
    <name evidence="1" type="ORF">A2845_03395</name>
</gene>
<accession>A0A1G2CWT1</accession>
<dbReference type="Gene3D" id="3.40.50.1110">
    <property type="entry name" value="SGNH hydrolase"/>
    <property type="match status" value="1"/>
</dbReference>